<gene>
    <name evidence="2" type="ORF">AFUS01_LOCUS42434</name>
</gene>
<comment type="subunit">
    <text evidence="1">Homodimer; disulfide-linked.</text>
</comment>
<evidence type="ECO:0000313" key="2">
    <source>
        <dbReference type="EMBL" id="CAG7832766.1"/>
    </source>
</evidence>
<dbReference type="EC" id="3.4.13.19" evidence="1"/>
<comment type="subcellular location">
    <subcellularLocation>
        <location evidence="1">Membrane</location>
        <topology evidence="1">Lipid-anchor</topology>
        <topology evidence="1">GPI-anchor</topology>
    </subcellularLocation>
</comment>
<keyword evidence="1" id="KW-0336">GPI-anchor</keyword>
<keyword evidence="1" id="KW-0224">Dipeptidase</keyword>
<comment type="caution">
    <text evidence="2">The sequence shown here is derived from an EMBL/GenBank/DDBJ whole genome shotgun (WGS) entry which is preliminary data.</text>
</comment>
<dbReference type="GO" id="GO:0070573">
    <property type="term" value="F:metallodipeptidase activity"/>
    <property type="evidence" value="ECO:0007669"/>
    <property type="project" value="InterPro"/>
</dbReference>
<dbReference type="Pfam" id="PF01244">
    <property type="entry name" value="Peptidase_M19"/>
    <property type="match status" value="1"/>
</dbReference>
<keyword evidence="1" id="KW-0479">Metal-binding</keyword>
<keyword evidence="1" id="KW-0472">Membrane</keyword>
<organism evidence="2 3">
    <name type="scientific">Allacma fusca</name>
    <dbReference type="NCBI Taxonomy" id="39272"/>
    <lineage>
        <taxon>Eukaryota</taxon>
        <taxon>Metazoa</taxon>
        <taxon>Ecdysozoa</taxon>
        <taxon>Arthropoda</taxon>
        <taxon>Hexapoda</taxon>
        <taxon>Collembola</taxon>
        <taxon>Symphypleona</taxon>
        <taxon>Sminthuridae</taxon>
        <taxon>Allacma</taxon>
    </lineage>
</organism>
<dbReference type="OrthoDB" id="445695at2759"/>
<dbReference type="PANTHER" id="PTHR10443">
    <property type="entry name" value="MICROSOMAL DIPEPTIDASE"/>
    <property type="match status" value="1"/>
</dbReference>
<proteinExistence type="inferred from homology"/>
<keyword evidence="1" id="KW-0378">Hydrolase</keyword>
<name>A0A8J2LJZ6_9HEXA</name>
<dbReference type="GO" id="GO:0098552">
    <property type="term" value="C:side of membrane"/>
    <property type="evidence" value="ECO:0007669"/>
    <property type="project" value="UniProtKB-KW"/>
</dbReference>
<keyword evidence="1" id="KW-0862">Zinc</keyword>
<keyword evidence="3" id="KW-1185">Reference proteome</keyword>
<sequence length="93" mass="10704">MYDKEGGLTPYGLEDASMYPNLFVELAVDSRWGDEDLKKVAGQNFLHVFRQAEHLRDKMRNESVPVSNDLISSPHLQNQTRCRYNVNTGLGRY</sequence>
<keyword evidence="1" id="KW-0482">Metalloprotease</keyword>
<accession>A0A8J2LJZ6</accession>
<evidence type="ECO:0000313" key="3">
    <source>
        <dbReference type="Proteomes" id="UP000708208"/>
    </source>
</evidence>
<dbReference type="InterPro" id="IPR008257">
    <property type="entry name" value="Pept_M19"/>
</dbReference>
<keyword evidence="1" id="KW-1015">Disulfide bond</keyword>
<dbReference type="PROSITE" id="PS51365">
    <property type="entry name" value="RENAL_DIPEPTIDASE_2"/>
    <property type="match status" value="1"/>
</dbReference>
<keyword evidence="1" id="KW-0645">Protease</keyword>
<keyword evidence="1" id="KW-0449">Lipoprotein</keyword>
<dbReference type="EMBL" id="CAJVCH010566887">
    <property type="protein sequence ID" value="CAG7832766.1"/>
    <property type="molecule type" value="Genomic_DNA"/>
</dbReference>
<dbReference type="AlphaFoldDB" id="A0A8J2LJZ6"/>
<evidence type="ECO:0000256" key="1">
    <source>
        <dbReference type="RuleBase" id="RU341113"/>
    </source>
</evidence>
<protein>
    <recommendedName>
        <fullName evidence="1">Dipeptidase</fullName>
        <ecNumber evidence="1">3.4.13.19</ecNumber>
    </recommendedName>
</protein>
<dbReference type="GO" id="GO:0046872">
    <property type="term" value="F:metal ion binding"/>
    <property type="evidence" value="ECO:0007669"/>
    <property type="project" value="UniProtKB-UniRule"/>
</dbReference>
<dbReference type="GO" id="GO:0006508">
    <property type="term" value="P:proteolysis"/>
    <property type="evidence" value="ECO:0007669"/>
    <property type="project" value="UniProtKB-KW"/>
</dbReference>
<dbReference type="Proteomes" id="UP000708208">
    <property type="component" value="Unassembled WGS sequence"/>
</dbReference>
<keyword evidence="1" id="KW-0325">Glycoprotein</keyword>
<reference evidence="2" key="1">
    <citation type="submission" date="2021-06" db="EMBL/GenBank/DDBJ databases">
        <authorList>
            <person name="Hodson N. C."/>
            <person name="Mongue J. A."/>
            <person name="Jaron S. K."/>
        </authorList>
    </citation>
    <scope>NUCLEOTIDE SEQUENCE</scope>
</reference>
<comment type="catalytic activity">
    <reaction evidence="1">
        <text>an L-aminoacyl-L-amino acid + H2O = 2 an L-alpha-amino acid</text>
        <dbReference type="Rhea" id="RHEA:48940"/>
        <dbReference type="ChEBI" id="CHEBI:15377"/>
        <dbReference type="ChEBI" id="CHEBI:59869"/>
        <dbReference type="ChEBI" id="CHEBI:77460"/>
        <dbReference type="EC" id="3.4.13.19"/>
    </reaction>
</comment>
<comment type="similarity">
    <text evidence="1">Belongs to the metallo-dependent hydrolases superfamily. Peptidase M19 family.</text>
</comment>
<comment type="cofactor">
    <cofactor evidence="1">
        <name>Zn(2+)</name>
        <dbReference type="ChEBI" id="CHEBI:29105"/>
    </cofactor>
</comment>
<dbReference type="PANTHER" id="PTHR10443:SF12">
    <property type="entry name" value="DIPEPTIDASE"/>
    <property type="match status" value="1"/>
</dbReference>